<dbReference type="InterPro" id="IPR050556">
    <property type="entry name" value="Type_II_TA_system_RNase"/>
</dbReference>
<dbReference type="Gene3D" id="3.40.50.1010">
    <property type="entry name" value="5'-nuclease"/>
    <property type="match status" value="1"/>
</dbReference>
<dbReference type="PANTHER" id="PTHR33653">
    <property type="entry name" value="RIBONUCLEASE VAPC2"/>
    <property type="match status" value="1"/>
</dbReference>
<dbReference type="GO" id="GO:0004518">
    <property type="term" value="F:nuclease activity"/>
    <property type="evidence" value="ECO:0007669"/>
    <property type="project" value="UniProtKB-KW"/>
</dbReference>
<comment type="cofactor">
    <cofactor evidence="1">
        <name>Mg(2+)</name>
        <dbReference type="ChEBI" id="CHEBI:18420"/>
    </cofactor>
</comment>
<keyword evidence="4" id="KW-0479">Metal-binding</keyword>
<dbReference type="InterPro" id="IPR002716">
    <property type="entry name" value="PIN_dom"/>
</dbReference>
<evidence type="ECO:0000256" key="7">
    <source>
        <dbReference type="ARBA" id="ARBA00038093"/>
    </source>
</evidence>
<dbReference type="PANTHER" id="PTHR33653:SF1">
    <property type="entry name" value="RIBONUCLEASE VAPC2"/>
    <property type="match status" value="1"/>
</dbReference>
<comment type="similarity">
    <text evidence="7">Belongs to the PINc/VapC protein family.</text>
</comment>
<evidence type="ECO:0000256" key="1">
    <source>
        <dbReference type="ARBA" id="ARBA00001946"/>
    </source>
</evidence>
<proteinExistence type="inferred from homology"/>
<comment type="caution">
    <text evidence="9">The sequence shown here is derived from an EMBL/GenBank/DDBJ whole genome shotgun (WGS) entry which is preliminary data.</text>
</comment>
<reference evidence="9 10" key="1">
    <citation type="submission" date="2017-11" db="EMBL/GenBank/DDBJ databases">
        <title>Draft Genome Sequence of Methylobacter psychrotolerans Sph1T, an Obligate Methanotroph from Low-Temperature Environments.</title>
        <authorList>
            <person name="Oshkin I.Y."/>
            <person name="Miroshnikov K."/>
            <person name="Belova S.E."/>
            <person name="Korzhenkov A."/>
            <person name="Toshchakov S.V."/>
            <person name="Dedysh S.N."/>
        </authorList>
    </citation>
    <scope>NUCLEOTIDE SEQUENCE [LARGE SCALE GENOMIC DNA]</scope>
    <source>
        <strain evidence="9 10">Sph1</strain>
    </source>
</reference>
<evidence type="ECO:0000256" key="5">
    <source>
        <dbReference type="ARBA" id="ARBA00022801"/>
    </source>
</evidence>
<evidence type="ECO:0000256" key="6">
    <source>
        <dbReference type="ARBA" id="ARBA00022842"/>
    </source>
</evidence>
<dbReference type="InterPro" id="IPR029060">
    <property type="entry name" value="PIN-like_dom_sf"/>
</dbReference>
<keyword evidence="3" id="KW-0540">Nuclease</keyword>
<dbReference type="Proteomes" id="UP000237423">
    <property type="component" value="Unassembled WGS sequence"/>
</dbReference>
<dbReference type="Pfam" id="PF01850">
    <property type="entry name" value="PIN"/>
    <property type="match status" value="1"/>
</dbReference>
<keyword evidence="5" id="KW-0378">Hydrolase</keyword>
<dbReference type="EMBL" id="PGFZ01000015">
    <property type="protein sequence ID" value="POZ50107.1"/>
    <property type="molecule type" value="Genomic_DNA"/>
</dbReference>
<evidence type="ECO:0000256" key="4">
    <source>
        <dbReference type="ARBA" id="ARBA00022723"/>
    </source>
</evidence>
<dbReference type="GO" id="GO:0016787">
    <property type="term" value="F:hydrolase activity"/>
    <property type="evidence" value="ECO:0007669"/>
    <property type="project" value="UniProtKB-KW"/>
</dbReference>
<dbReference type="SUPFAM" id="SSF88723">
    <property type="entry name" value="PIN domain-like"/>
    <property type="match status" value="1"/>
</dbReference>
<dbReference type="CDD" id="cd18746">
    <property type="entry name" value="PIN_VapC4-5_FitB-like"/>
    <property type="match status" value="1"/>
</dbReference>
<evidence type="ECO:0000256" key="3">
    <source>
        <dbReference type="ARBA" id="ARBA00022722"/>
    </source>
</evidence>
<evidence type="ECO:0000259" key="8">
    <source>
        <dbReference type="Pfam" id="PF01850"/>
    </source>
</evidence>
<organism evidence="9 10">
    <name type="scientific">Methylovulum psychrotolerans</name>
    <dbReference type="NCBI Taxonomy" id="1704499"/>
    <lineage>
        <taxon>Bacteria</taxon>
        <taxon>Pseudomonadati</taxon>
        <taxon>Pseudomonadota</taxon>
        <taxon>Gammaproteobacteria</taxon>
        <taxon>Methylococcales</taxon>
        <taxon>Methylococcaceae</taxon>
        <taxon>Methylovulum</taxon>
    </lineage>
</organism>
<keyword evidence="6" id="KW-0460">Magnesium</keyword>
<protein>
    <submittedName>
        <fullName evidence="9">PIN domain-containing protein</fullName>
    </submittedName>
</protein>
<evidence type="ECO:0000256" key="2">
    <source>
        <dbReference type="ARBA" id="ARBA00022649"/>
    </source>
</evidence>
<name>A0A2S5CH67_9GAMM</name>
<sequence>MLTSRGLTARSTLPMYLIDTNVISEIRKGNNANLGVRQFFEVAIAQNTQLYLSAITIGELRRGVDLILHRGDSIQGQLLENWLIAILQDYQNHILGIDSDTALLWGKLRVPDAQHPLDKLIAATALTYDLTVVTRNVKDFEHTGVRLLNPFTDTN</sequence>
<evidence type="ECO:0000313" key="9">
    <source>
        <dbReference type="EMBL" id="POZ50107.1"/>
    </source>
</evidence>
<evidence type="ECO:0000313" key="10">
    <source>
        <dbReference type="Proteomes" id="UP000237423"/>
    </source>
</evidence>
<dbReference type="GO" id="GO:0046872">
    <property type="term" value="F:metal ion binding"/>
    <property type="evidence" value="ECO:0007669"/>
    <property type="project" value="UniProtKB-KW"/>
</dbReference>
<dbReference type="AlphaFoldDB" id="A0A2S5CH67"/>
<feature type="domain" description="PIN" evidence="8">
    <location>
        <begin position="16"/>
        <end position="143"/>
    </location>
</feature>
<keyword evidence="2" id="KW-1277">Toxin-antitoxin system</keyword>
<gene>
    <name evidence="9" type="ORF">AADEFJLK_04126</name>
</gene>
<accession>A0A2S5CH67</accession>